<sequence length="258" mass="27102">MKRVVVTGAGGGIGAALARRFAADGARVVVNDLNGDAARSVADEIGGIAVPGDAAREDDVQNLVDTAFTELGGIDLFCSNAGVLSGGDETTPDAQWQRDFEVNVMSHVYVSRALLPRWLDSGEPKRLLVTVSAAGLLTLLGSATYSVTKHAALAYAEWLRATYAHRGLIVQALCPQGVRTDMLTRGGDRGSAALLAEGALAPSAVADLVAESLDGTGFLILPHPEVEGYYRLRASDPDRWLGGMNKLQRGFEQKASPA</sequence>
<dbReference type="EMBL" id="JASCTH010000008">
    <property type="protein sequence ID" value="MDI6099679.1"/>
    <property type="molecule type" value="Genomic_DNA"/>
</dbReference>
<dbReference type="InterPro" id="IPR020904">
    <property type="entry name" value="Sc_DH/Rdtase_CS"/>
</dbReference>
<keyword evidence="2" id="KW-0560">Oxidoreductase</keyword>
<evidence type="ECO:0000313" key="4">
    <source>
        <dbReference type="Proteomes" id="UP001241758"/>
    </source>
</evidence>
<organism evidence="3 4">
    <name type="scientific">Actinoplanes sandaracinus</name>
    <dbReference type="NCBI Taxonomy" id="3045177"/>
    <lineage>
        <taxon>Bacteria</taxon>
        <taxon>Bacillati</taxon>
        <taxon>Actinomycetota</taxon>
        <taxon>Actinomycetes</taxon>
        <taxon>Micromonosporales</taxon>
        <taxon>Micromonosporaceae</taxon>
        <taxon>Actinoplanes</taxon>
    </lineage>
</organism>
<evidence type="ECO:0000256" key="1">
    <source>
        <dbReference type="ARBA" id="ARBA00006484"/>
    </source>
</evidence>
<dbReference type="RefSeq" id="WP_282759999.1">
    <property type="nucleotide sequence ID" value="NZ_JASCTH010000008.1"/>
</dbReference>
<keyword evidence="4" id="KW-1185">Reference proteome</keyword>
<gene>
    <name evidence="3" type="ORF">QLQ12_13835</name>
</gene>
<dbReference type="SUPFAM" id="SSF51735">
    <property type="entry name" value="NAD(P)-binding Rossmann-fold domains"/>
    <property type="match status" value="1"/>
</dbReference>
<dbReference type="Pfam" id="PF00106">
    <property type="entry name" value="adh_short"/>
    <property type="match status" value="1"/>
</dbReference>
<dbReference type="CDD" id="cd05233">
    <property type="entry name" value="SDR_c"/>
    <property type="match status" value="1"/>
</dbReference>
<dbReference type="PROSITE" id="PS00061">
    <property type="entry name" value="ADH_SHORT"/>
    <property type="match status" value="1"/>
</dbReference>
<comment type="similarity">
    <text evidence="1">Belongs to the short-chain dehydrogenases/reductases (SDR) family.</text>
</comment>
<dbReference type="Proteomes" id="UP001241758">
    <property type="component" value="Unassembled WGS sequence"/>
</dbReference>
<protein>
    <submittedName>
        <fullName evidence="3">SDR family NAD(P)-dependent oxidoreductase</fullName>
    </submittedName>
</protein>
<proteinExistence type="inferred from homology"/>
<name>A0ABT6WIW8_9ACTN</name>
<dbReference type="PANTHER" id="PTHR43669:SF3">
    <property type="entry name" value="ALCOHOL DEHYDROGENASE, PUTATIVE (AFU_ORTHOLOGUE AFUA_3G03445)-RELATED"/>
    <property type="match status" value="1"/>
</dbReference>
<dbReference type="Gene3D" id="3.40.50.720">
    <property type="entry name" value="NAD(P)-binding Rossmann-like Domain"/>
    <property type="match status" value="1"/>
</dbReference>
<comment type="caution">
    <text evidence="3">The sequence shown here is derived from an EMBL/GenBank/DDBJ whole genome shotgun (WGS) entry which is preliminary data.</text>
</comment>
<reference evidence="3 4" key="1">
    <citation type="submission" date="2023-05" db="EMBL/GenBank/DDBJ databases">
        <title>Actinoplanes sp. NEAU-A12 genome sequencing.</title>
        <authorList>
            <person name="Wang Z.-S."/>
        </authorList>
    </citation>
    <scope>NUCLEOTIDE SEQUENCE [LARGE SCALE GENOMIC DNA]</scope>
    <source>
        <strain evidence="3 4">NEAU-A12</strain>
    </source>
</reference>
<dbReference type="InterPro" id="IPR036291">
    <property type="entry name" value="NAD(P)-bd_dom_sf"/>
</dbReference>
<accession>A0ABT6WIW8</accession>
<dbReference type="PRINTS" id="PR00081">
    <property type="entry name" value="GDHRDH"/>
</dbReference>
<dbReference type="PANTHER" id="PTHR43669">
    <property type="entry name" value="5-KETO-D-GLUCONATE 5-REDUCTASE"/>
    <property type="match status" value="1"/>
</dbReference>
<dbReference type="InterPro" id="IPR002347">
    <property type="entry name" value="SDR_fam"/>
</dbReference>
<evidence type="ECO:0000313" key="3">
    <source>
        <dbReference type="EMBL" id="MDI6099679.1"/>
    </source>
</evidence>
<evidence type="ECO:0000256" key="2">
    <source>
        <dbReference type="ARBA" id="ARBA00023002"/>
    </source>
</evidence>